<feature type="domain" description="Glucose-1-phosphate adenylyltransferase/Bifunctional protein GlmU-like C-terminal hexapeptide" evidence="2">
    <location>
        <begin position="261"/>
        <end position="309"/>
    </location>
</feature>
<gene>
    <name evidence="3" type="ORF">HJ588_18190</name>
</gene>
<evidence type="ECO:0000313" key="4">
    <source>
        <dbReference type="Proteomes" id="UP000557772"/>
    </source>
</evidence>
<accession>A0A849AK36</accession>
<name>A0A849AK36_9MICO</name>
<dbReference type="InterPro" id="IPR005835">
    <property type="entry name" value="NTP_transferase_dom"/>
</dbReference>
<sequence length="324" mass="33109">MDVSAVVLAGGVGSRMRPLTDHAAKPLLPLGREPLVGYQLRRLAAAGVRRVVVATGYRAADFPGVLGDGGDHGLSLSYLAEDEPLGTGGAAAAAARLVPGAGRVVVLNGDLLSSHDLRRQLAAAEGYPLTLHVRAVPDVAAYGSVRLAPDGRVLDFAEKTGSGPGTVNAGTYVIDADLLRGLPAGPASLERDVFPRLVEDSVPVLGHVDDGYFRDVGDPFAYRDASGDAVSGRLPAAPAGDPERYVAATAQVAASARVDGGSSVHEGAEVAQDAALHATVVLPGARIGAGARLERCVVPHDVVVPDGTQLRDTVVTASLLAGRR</sequence>
<feature type="domain" description="Nucleotidyl transferase" evidence="1">
    <location>
        <begin position="5"/>
        <end position="227"/>
    </location>
</feature>
<evidence type="ECO:0000259" key="2">
    <source>
        <dbReference type="Pfam" id="PF24894"/>
    </source>
</evidence>
<organism evidence="3 4">
    <name type="scientific">Flexivirga aerilata</name>
    <dbReference type="NCBI Taxonomy" id="1656889"/>
    <lineage>
        <taxon>Bacteria</taxon>
        <taxon>Bacillati</taxon>
        <taxon>Actinomycetota</taxon>
        <taxon>Actinomycetes</taxon>
        <taxon>Micrococcales</taxon>
        <taxon>Dermacoccaceae</taxon>
        <taxon>Flexivirga</taxon>
    </lineage>
</organism>
<dbReference type="Pfam" id="PF24894">
    <property type="entry name" value="Hexapep_GlmU"/>
    <property type="match status" value="1"/>
</dbReference>
<dbReference type="Gene3D" id="2.160.10.10">
    <property type="entry name" value="Hexapeptide repeat proteins"/>
    <property type="match status" value="1"/>
</dbReference>
<dbReference type="CDD" id="cd04181">
    <property type="entry name" value="NTP_transferase"/>
    <property type="match status" value="1"/>
</dbReference>
<dbReference type="InterPro" id="IPR050486">
    <property type="entry name" value="Mannose-1P_guanyltransferase"/>
</dbReference>
<dbReference type="PANTHER" id="PTHR22572">
    <property type="entry name" value="SUGAR-1-PHOSPHATE GUANYL TRANSFERASE"/>
    <property type="match status" value="1"/>
</dbReference>
<dbReference type="Pfam" id="PF00483">
    <property type="entry name" value="NTP_transferase"/>
    <property type="match status" value="1"/>
</dbReference>
<dbReference type="Gene3D" id="3.90.550.10">
    <property type="entry name" value="Spore Coat Polysaccharide Biosynthesis Protein SpsA, Chain A"/>
    <property type="match status" value="1"/>
</dbReference>
<proteinExistence type="predicted"/>
<dbReference type="InterPro" id="IPR029044">
    <property type="entry name" value="Nucleotide-diphossugar_trans"/>
</dbReference>
<dbReference type="SUPFAM" id="SSF53448">
    <property type="entry name" value="Nucleotide-diphospho-sugar transferases"/>
    <property type="match status" value="1"/>
</dbReference>
<evidence type="ECO:0000313" key="3">
    <source>
        <dbReference type="EMBL" id="NNG41194.1"/>
    </source>
</evidence>
<dbReference type="EMBL" id="JABENB010000003">
    <property type="protein sequence ID" value="NNG41194.1"/>
    <property type="molecule type" value="Genomic_DNA"/>
</dbReference>
<protein>
    <submittedName>
        <fullName evidence="3">NDP-sugar synthase</fullName>
    </submittedName>
</protein>
<dbReference type="InterPro" id="IPR056818">
    <property type="entry name" value="GlmU/GlgC-like_hexapep"/>
</dbReference>
<reference evidence="3 4" key="1">
    <citation type="submission" date="2020-05" db="EMBL/GenBank/DDBJ databases">
        <title>Flexivirga sp. ID2601S isolated from air conditioner.</title>
        <authorList>
            <person name="Kim D.H."/>
        </authorList>
    </citation>
    <scope>NUCLEOTIDE SEQUENCE [LARGE SCALE GENOMIC DNA]</scope>
    <source>
        <strain evidence="3 4">ID2601S</strain>
    </source>
</reference>
<dbReference type="AlphaFoldDB" id="A0A849AK36"/>
<evidence type="ECO:0000259" key="1">
    <source>
        <dbReference type="Pfam" id="PF00483"/>
    </source>
</evidence>
<comment type="caution">
    <text evidence="3">The sequence shown here is derived from an EMBL/GenBank/DDBJ whole genome shotgun (WGS) entry which is preliminary data.</text>
</comment>
<dbReference type="Proteomes" id="UP000557772">
    <property type="component" value="Unassembled WGS sequence"/>
</dbReference>
<dbReference type="RefSeq" id="WP_171158283.1">
    <property type="nucleotide sequence ID" value="NZ_JABENB010000003.1"/>
</dbReference>
<keyword evidence="4" id="KW-1185">Reference proteome</keyword>